<accession>A0ABS5NFP5</accession>
<evidence type="ECO:0000313" key="2">
    <source>
        <dbReference type="Proteomes" id="UP000676853"/>
    </source>
</evidence>
<protein>
    <submittedName>
        <fullName evidence="1">Uncharacterized protein</fullName>
    </submittedName>
</protein>
<reference evidence="1 2" key="1">
    <citation type="submission" date="2021-04" db="EMBL/GenBank/DDBJ databases">
        <title>Whole genome sequence analysis of a thiophenic sulfur metabolizing bacteria.</title>
        <authorList>
            <person name="Akhtar N."/>
            <person name="Akram J."/>
            <person name="Aslam A."/>
        </authorList>
    </citation>
    <scope>NUCLEOTIDE SEQUENCE [LARGE SCALE GENOMIC DNA]</scope>
    <source>
        <strain evidence="1 2">3OW</strain>
    </source>
</reference>
<proteinExistence type="predicted"/>
<name>A0ABS5NFP5_TSUPA</name>
<organism evidence="1 2">
    <name type="scientific">Tsukamurella paurometabola</name>
    <name type="common">Corynebacterium paurometabolum</name>
    <dbReference type="NCBI Taxonomy" id="2061"/>
    <lineage>
        <taxon>Bacteria</taxon>
        <taxon>Bacillati</taxon>
        <taxon>Actinomycetota</taxon>
        <taxon>Actinomycetes</taxon>
        <taxon>Mycobacteriales</taxon>
        <taxon>Tsukamurellaceae</taxon>
        <taxon>Tsukamurella</taxon>
    </lineage>
</organism>
<dbReference type="Proteomes" id="UP000676853">
    <property type="component" value="Unassembled WGS sequence"/>
</dbReference>
<dbReference type="EMBL" id="JAGXOE010000050">
    <property type="protein sequence ID" value="MBS4103093.1"/>
    <property type="molecule type" value="Genomic_DNA"/>
</dbReference>
<gene>
    <name evidence="1" type="ORF">KFZ73_17845</name>
</gene>
<comment type="caution">
    <text evidence="1">The sequence shown here is derived from an EMBL/GenBank/DDBJ whole genome shotgun (WGS) entry which is preliminary data.</text>
</comment>
<sequence>MAATTADLRAEAARMDAEAGLLEGFADERYDDSARLYTGGSLSFMKSLDTADGYRKEAAALRAEARSYREVADFLDSQEG</sequence>
<keyword evidence="2" id="KW-1185">Reference proteome</keyword>
<evidence type="ECO:0000313" key="1">
    <source>
        <dbReference type="EMBL" id="MBS4103093.1"/>
    </source>
</evidence>
<dbReference type="RefSeq" id="WP_212554596.1">
    <property type="nucleotide sequence ID" value="NZ_JAGXOE010000050.1"/>
</dbReference>